<comment type="caution">
    <text evidence="1">The sequence shown here is derived from an EMBL/GenBank/DDBJ whole genome shotgun (WGS) entry which is preliminary data.</text>
</comment>
<dbReference type="SUPFAM" id="SSF141562">
    <property type="entry name" value="At5g01610-like"/>
    <property type="match status" value="1"/>
</dbReference>
<gene>
    <name evidence="1" type="ORF">MKW94_000063</name>
</gene>
<keyword evidence="2" id="KW-1185">Reference proteome</keyword>
<dbReference type="PANTHER" id="PTHR31676">
    <property type="entry name" value="T31J12.3 PROTEIN-RELATED"/>
    <property type="match status" value="1"/>
</dbReference>
<dbReference type="InterPro" id="IPR007493">
    <property type="entry name" value="DUF538"/>
</dbReference>
<accession>A0AA42AR72</accession>
<dbReference type="PANTHER" id="PTHR31676:SF7">
    <property type="entry name" value="DUF538 DOMAIN-CONTAINING PROTEIN"/>
    <property type="match status" value="1"/>
</dbReference>
<dbReference type="InterPro" id="IPR036758">
    <property type="entry name" value="At5g01610-like"/>
</dbReference>
<evidence type="ECO:0000313" key="1">
    <source>
        <dbReference type="EMBL" id="MCL7039404.1"/>
    </source>
</evidence>
<dbReference type="Gene3D" id="2.30.240.10">
    <property type="entry name" value="At5g01610-like"/>
    <property type="match status" value="1"/>
</dbReference>
<protein>
    <submittedName>
        <fullName evidence="1">Uncharacterized protein</fullName>
    </submittedName>
</protein>
<dbReference type="Proteomes" id="UP001177140">
    <property type="component" value="Unassembled WGS sequence"/>
</dbReference>
<dbReference type="AlphaFoldDB" id="A0AA42AR72"/>
<dbReference type="EMBL" id="JAJJMA010200852">
    <property type="protein sequence ID" value="MCL7039404.1"/>
    <property type="molecule type" value="Genomic_DNA"/>
</dbReference>
<reference evidence="1" key="1">
    <citation type="submission" date="2022-03" db="EMBL/GenBank/DDBJ databases">
        <title>A functionally conserved STORR gene fusion in Papaver species that diverged 16.8 million years ago.</title>
        <authorList>
            <person name="Catania T."/>
        </authorList>
    </citation>
    <scope>NUCLEOTIDE SEQUENCE</scope>
    <source>
        <strain evidence="1">S-191538</strain>
    </source>
</reference>
<sequence length="130" mass="15178">MTSQVQLIEKHRENAETYSEDEICQAKCLQLLDEISLPNGLLQLVDITEVGYNRTSGFVWLRQKKKREHFYKDIGKPVTYDKVTAFMEKHRIKKLTGVKSKDFSIIWVTVCEIYIDDPSNGKITFNKSYL</sequence>
<dbReference type="Pfam" id="PF04398">
    <property type="entry name" value="DUF538"/>
    <property type="match status" value="1"/>
</dbReference>
<evidence type="ECO:0000313" key="2">
    <source>
        <dbReference type="Proteomes" id="UP001177140"/>
    </source>
</evidence>
<name>A0AA42AR72_PAPNU</name>
<organism evidence="1 2">
    <name type="scientific">Papaver nudicaule</name>
    <name type="common">Iceland poppy</name>
    <dbReference type="NCBI Taxonomy" id="74823"/>
    <lineage>
        <taxon>Eukaryota</taxon>
        <taxon>Viridiplantae</taxon>
        <taxon>Streptophyta</taxon>
        <taxon>Embryophyta</taxon>
        <taxon>Tracheophyta</taxon>
        <taxon>Spermatophyta</taxon>
        <taxon>Magnoliopsida</taxon>
        <taxon>Ranunculales</taxon>
        <taxon>Papaveraceae</taxon>
        <taxon>Papaveroideae</taxon>
        <taxon>Papaver</taxon>
    </lineage>
</organism>
<proteinExistence type="predicted"/>